<sequence length="219" mass="24024">MKCANQLRHVARAAAAALLATGLAQAPGALAQENHTGHDMSAMDPHAHHAHPDKSAPTKRSMVDVTVTATPMVRQDGSKTTLARELEGNKPVILAFIYTSCTTVCPVTSQILSRTQDLLGNELKNVRMLSISIDPEYDTPERLLAYAKNFEAKPQWQHYSGTLANSVAIQKAFGAYRGDKMNHVPLMFINGGGKRSWVQIEGFPSAEQVVKEYRDQRKS</sequence>
<evidence type="ECO:0000313" key="8">
    <source>
        <dbReference type="EMBL" id="RFO98117.1"/>
    </source>
</evidence>
<evidence type="ECO:0000256" key="6">
    <source>
        <dbReference type="SAM" id="SignalP"/>
    </source>
</evidence>
<dbReference type="CDD" id="cd02968">
    <property type="entry name" value="SCO"/>
    <property type="match status" value="1"/>
</dbReference>
<proteinExistence type="inferred from homology"/>
<dbReference type="PANTHER" id="PTHR12151:SF25">
    <property type="entry name" value="LINALOOL DEHYDRATASE_ISOMERASE DOMAIN-CONTAINING PROTEIN"/>
    <property type="match status" value="1"/>
</dbReference>
<accession>A0A3E1RFH3</accession>
<feature type="binding site" evidence="3">
    <location>
        <position position="101"/>
    </location>
    <ligand>
        <name>Cu cation</name>
        <dbReference type="ChEBI" id="CHEBI:23378"/>
    </ligand>
</feature>
<dbReference type="InterPro" id="IPR013766">
    <property type="entry name" value="Thioredoxin_domain"/>
</dbReference>
<dbReference type="OrthoDB" id="8550465at2"/>
<feature type="domain" description="Thioredoxin" evidence="7">
    <location>
        <begin position="56"/>
        <end position="219"/>
    </location>
</feature>
<dbReference type="Proteomes" id="UP000260665">
    <property type="component" value="Unassembled WGS sequence"/>
</dbReference>
<keyword evidence="9" id="KW-1185">Reference proteome</keyword>
<evidence type="ECO:0000259" key="7">
    <source>
        <dbReference type="PROSITE" id="PS51352"/>
    </source>
</evidence>
<evidence type="ECO:0000256" key="3">
    <source>
        <dbReference type="PIRSR" id="PIRSR603782-1"/>
    </source>
</evidence>
<evidence type="ECO:0000256" key="2">
    <source>
        <dbReference type="ARBA" id="ARBA00023008"/>
    </source>
</evidence>
<dbReference type="Gene3D" id="3.40.30.10">
    <property type="entry name" value="Glutaredoxin"/>
    <property type="match status" value="1"/>
</dbReference>
<comment type="similarity">
    <text evidence="1">Belongs to the SCO1/2 family.</text>
</comment>
<evidence type="ECO:0000256" key="1">
    <source>
        <dbReference type="ARBA" id="ARBA00010996"/>
    </source>
</evidence>
<dbReference type="Pfam" id="PF02630">
    <property type="entry name" value="SCO1-SenC"/>
    <property type="match status" value="1"/>
</dbReference>
<dbReference type="InterPro" id="IPR036249">
    <property type="entry name" value="Thioredoxin-like_sf"/>
</dbReference>
<feature type="binding site" evidence="3">
    <location>
        <position position="105"/>
    </location>
    <ligand>
        <name>Cu cation</name>
        <dbReference type="ChEBI" id="CHEBI:23378"/>
    </ligand>
</feature>
<keyword evidence="4" id="KW-1015">Disulfide bond</keyword>
<gene>
    <name evidence="8" type="ORF">DIC66_05195</name>
</gene>
<evidence type="ECO:0000313" key="9">
    <source>
        <dbReference type="Proteomes" id="UP000260665"/>
    </source>
</evidence>
<dbReference type="GO" id="GO:0046872">
    <property type="term" value="F:metal ion binding"/>
    <property type="evidence" value="ECO:0007669"/>
    <property type="project" value="UniProtKB-KW"/>
</dbReference>
<feature type="disulfide bond" description="Redox-active" evidence="4">
    <location>
        <begin position="101"/>
        <end position="105"/>
    </location>
</feature>
<keyword evidence="6" id="KW-0732">Signal</keyword>
<dbReference type="EMBL" id="QFZK01000002">
    <property type="protein sequence ID" value="RFO98117.1"/>
    <property type="molecule type" value="Genomic_DNA"/>
</dbReference>
<keyword evidence="2 3" id="KW-0186">Copper</keyword>
<feature type="signal peptide" evidence="6">
    <location>
        <begin position="1"/>
        <end position="31"/>
    </location>
</feature>
<feature type="chain" id="PRO_5017568214" evidence="6">
    <location>
        <begin position="32"/>
        <end position="219"/>
    </location>
</feature>
<dbReference type="InterPro" id="IPR003782">
    <property type="entry name" value="SCO1/SenC"/>
</dbReference>
<dbReference type="PANTHER" id="PTHR12151">
    <property type="entry name" value="ELECTRON TRANSPORT PROTIN SCO1/SENC FAMILY MEMBER"/>
    <property type="match status" value="1"/>
</dbReference>
<dbReference type="PROSITE" id="PS51352">
    <property type="entry name" value="THIOREDOXIN_2"/>
    <property type="match status" value="1"/>
</dbReference>
<reference evidence="8 9" key="1">
    <citation type="submission" date="2018-05" db="EMBL/GenBank/DDBJ databases">
        <title>Rhodoferax soyangensis sp.nov., isolated from an oligotrophic freshwater lake.</title>
        <authorList>
            <person name="Park M."/>
        </authorList>
    </citation>
    <scope>NUCLEOTIDE SEQUENCE [LARGE SCALE GENOMIC DNA]</scope>
    <source>
        <strain evidence="8 9">IMCC26218</strain>
    </source>
</reference>
<dbReference type="AlphaFoldDB" id="A0A3E1RFH3"/>
<comment type="caution">
    <text evidence="8">The sequence shown here is derived from an EMBL/GenBank/DDBJ whole genome shotgun (WGS) entry which is preliminary data.</text>
</comment>
<feature type="compositionally biased region" description="Basic and acidic residues" evidence="5">
    <location>
        <begin position="45"/>
        <end position="56"/>
    </location>
</feature>
<feature type="region of interest" description="Disordered" evidence="5">
    <location>
        <begin position="35"/>
        <end position="60"/>
    </location>
</feature>
<name>A0A3E1RFH3_9BURK</name>
<evidence type="ECO:0000256" key="4">
    <source>
        <dbReference type="PIRSR" id="PIRSR603782-2"/>
    </source>
</evidence>
<organism evidence="8 9">
    <name type="scientific">Rhodoferax lacus</name>
    <dbReference type="NCBI Taxonomy" id="2184758"/>
    <lineage>
        <taxon>Bacteria</taxon>
        <taxon>Pseudomonadati</taxon>
        <taxon>Pseudomonadota</taxon>
        <taxon>Betaproteobacteria</taxon>
        <taxon>Burkholderiales</taxon>
        <taxon>Comamonadaceae</taxon>
        <taxon>Rhodoferax</taxon>
    </lineage>
</organism>
<evidence type="ECO:0000256" key="5">
    <source>
        <dbReference type="SAM" id="MobiDB-lite"/>
    </source>
</evidence>
<protein>
    <submittedName>
        <fullName evidence="8">SCO family protein</fullName>
    </submittedName>
</protein>
<dbReference type="RefSeq" id="WP_117174731.1">
    <property type="nucleotide sequence ID" value="NZ_QFZK01000002.1"/>
</dbReference>
<dbReference type="SUPFAM" id="SSF52833">
    <property type="entry name" value="Thioredoxin-like"/>
    <property type="match status" value="1"/>
</dbReference>
<keyword evidence="3" id="KW-0479">Metal-binding</keyword>